<dbReference type="Pfam" id="PF13564">
    <property type="entry name" value="DoxX_2"/>
    <property type="match status" value="1"/>
</dbReference>
<evidence type="ECO:0000313" key="8">
    <source>
        <dbReference type="Proteomes" id="UP000294543"/>
    </source>
</evidence>
<keyword evidence="2 6" id="KW-0812">Transmembrane</keyword>
<feature type="region of interest" description="Disordered" evidence="5">
    <location>
        <begin position="1"/>
        <end position="32"/>
    </location>
</feature>
<keyword evidence="4 6" id="KW-0472">Membrane</keyword>
<keyword evidence="3 6" id="KW-1133">Transmembrane helix</keyword>
<evidence type="ECO:0000256" key="2">
    <source>
        <dbReference type="ARBA" id="ARBA00022692"/>
    </source>
</evidence>
<evidence type="ECO:0000256" key="5">
    <source>
        <dbReference type="SAM" id="MobiDB-lite"/>
    </source>
</evidence>
<feature type="transmembrane region" description="Helical" evidence="6">
    <location>
        <begin position="74"/>
        <end position="93"/>
    </location>
</feature>
<dbReference type="GO" id="GO:0016020">
    <property type="term" value="C:membrane"/>
    <property type="evidence" value="ECO:0007669"/>
    <property type="project" value="UniProtKB-SubCell"/>
</dbReference>
<reference evidence="7 8" key="1">
    <citation type="submission" date="2019-03" db="EMBL/GenBank/DDBJ databases">
        <title>Draft genome sequences of novel Actinobacteria.</title>
        <authorList>
            <person name="Sahin N."/>
            <person name="Ay H."/>
            <person name="Saygin H."/>
        </authorList>
    </citation>
    <scope>NUCLEOTIDE SEQUENCE [LARGE SCALE GENOMIC DNA]</scope>
    <source>
        <strain evidence="7 8">KC712</strain>
    </source>
</reference>
<dbReference type="AlphaFoldDB" id="A0A4R4X3A5"/>
<gene>
    <name evidence="7" type="ORF">E1294_04805</name>
</gene>
<evidence type="ECO:0000313" key="7">
    <source>
        <dbReference type="EMBL" id="TDD24761.1"/>
    </source>
</evidence>
<evidence type="ECO:0000256" key="6">
    <source>
        <dbReference type="SAM" id="Phobius"/>
    </source>
</evidence>
<dbReference type="InterPro" id="IPR032808">
    <property type="entry name" value="DoxX"/>
</dbReference>
<proteinExistence type="predicted"/>
<name>A0A4R4X3A5_9ACTN</name>
<evidence type="ECO:0000256" key="4">
    <source>
        <dbReference type="ARBA" id="ARBA00023136"/>
    </source>
</evidence>
<comment type="caution">
    <text evidence="7">The sequence shown here is derived from an EMBL/GenBank/DDBJ whole genome shotgun (WGS) entry which is preliminary data.</text>
</comment>
<accession>A0A4R4X3A5</accession>
<organism evidence="7 8">
    <name type="scientific">Nonomuraea diastatica</name>
    <dbReference type="NCBI Taxonomy" id="1848329"/>
    <lineage>
        <taxon>Bacteria</taxon>
        <taxon>Bacillati</taxon>
        <taxon>Actinomycetota</taxon>
        <taxon>Actinomycetes</taxon>
        <taxon>Streptosporangiales</taxon>
        <taxon>Streptosporangiaceae</taxon>
        <taxon>Nonomuraea</taxon>
    </lineage>
</organism>
<dbReference type="OrthoDB" id="3790625at2"/>
<dbReference type="EMBL" id="SMKP01000009">
    <property type="protein sequence ID" value="TDD24761.1"/>
    <property type="molecule type" value="Genomic_DNA"/>
</dbReference>
<evidence type="ECO:0008006" key="9">
    <source>
        <dbReference type="Google" id="ProtNLM"/>
    </source>
</evidence>
<keyword evidence="8" id="KW-1185">Reference proteome</keyword>
<protein>
    <recommendedName>
        <fullName evidence="9">DoxX family protein</fullName>
    </recommendedName>
</protein>
<sequence>MTVTLGEGRGRRFSIPDRSATDPVTTGAHPDPLPVRTVMVRAPVPSTAAHSSPRHERQPFRPARAARPYRIPALISWIVQVFVAVMFTMSGLVKTGQPRDKLVVSYPWIRDFCPASVRFVSALEVLGAIGLIVPAATESHPS</sequence>
<evidence type="ECO:0000256" key="3">
    <source>
        <dbReference type="ARBA" id="ARBA00022989"/>
    </source>
</evidence>
<comment type="subcellular location">
    <subcellularLocation>
        <location evidence="1">Membrane</location>
        <topology evidence="1">Multi-pass membrane protein</topology>
    </subcellularLocation>
</comment>
<dbReference type="Proteomes" id="UP000294543">
    <property type="component" value="Unassembled WGS sequence"/>
</dbReference>
<evidence type="ECO:0000256" key="1">
    <source>
        <dbReference type="ARBA" id="ARBA00004141"/>
    </source>
</evidence>